<dbReference type="InterPro" id="IPR005181">
    <property type="entry name" value="SASA"/>
</dbReference>
<comment type="caution">
    <text evidence="4">The sequence shown here is derived from an EMBL/GenBank/DDBJ whole genome shotgun (WGS) entry which is preliminary data.</text>
</comment>
<feature type="chain" id="PRO_5019040028" evidence="2">
    <location>
        <begin position="21"/>
        <end position="638"/>
    </location>
</feature>
<organism evidence="4 5">
    <name type="scientific">Sphingomonas ginkgonis</name>
    <dbReference type="NCBI Taxonomy" id="2315330"/>
    <lineage>
        <taxon>Bacteria</taxon>
        <taxon>Pseudomonadati</taxon>
        <taxon>Pseudomonadota</taxon>
        <taxon>Alphaproteobacteria</taxon>
        <taxon>Sphingomonadales</taxon>
        <taxon>Sphingomonadaceae</taxon>
        <taxon>Sphingomonas</taxon>
    </lineage>
</organism>
<reference evidence="4 5" key="1">
    <citation type="submission" date="2018-12" db="EMBL/GenBank/DDBJ databases">
        <title>Sphingomonas sp. HMF7854 Genome sequencing and assembly.</title>
        <authorList>
            <person name="Cha I."/>
            <person name="Kang H."/>
            <person name="Kim H."/>
            <person name="Kang J."/>
            <person name="Joh K."/>
        </authorList>
    </citation>
    <scope>NUCLEOTIDE SEQUENCE [LARGE SCALE GENOMIC DNA]</scope>
    <source>
        <strain evidence="4 5">HMF7854</strain>
    </source>
</reference>
<dbReference type="Gene3D" id="3.40.50.1110">
    <property type="entry name" value="SGNH hydrolase"/>
    <property type="match status" value="1"/>
</dbReference>
<dbReference type="PANTHER" id="PTHR22901">
    <property type="entry name" value="SIALATE O-ACETYLESTERASE"/>
    <property type="match status" value="1"/>
</dbReference>
<keyword evidence="1" id="KW-0378">Hydrolase</keyword>
<dbReference type="InterPro" id="IPR008979">
    <property type="entry name" value="Galactose-bd-like_sf"/>
</dbReference>
<dbReference type="GO" id="GO:0005975">
    <property type="term" value="P:carbohydrate metabolic process"/>
    <property type="evidence" value="ECO:0007669"/>
    <property type="project" value="TreeGrafter"/>
</dbReference>
<evidence type="ECO:0000313" key="5">
    <source>
        <dbReference type="Proteomes" id="UP000274661"/>
    </source>
</evidence>
<evidence type="ECO:0000259" key="3">
    <source>
        <dbReference type="Pfam" id="PF03629"/>
    </source>
</evidence>
<accession>A0A429V8G1</accession>
<feature type="signal peptide" evidence="2">
    <location>
        <begin position="1"/>
        <end position="20"/>
    </location>
</feature>
<protein>
    <submittedName>
        <fullName evidence="4">9-O-acetylesterase</fullName>
    </submittedName>
</protein>
<dbReference type="GO" id="GO:0001681">
    <property type="term" value="F:sialate O-acetylesterase activity"/>
    <property type="evidence" value="ECO:0007669"/>
    <property type="project" value="InterPro"/>
</dbReference>
<dbReference type="PANTHER" id="PTHR22901:SF0">
    <property type="entry name" value="SIALATE O-ACETYLESTERASE"/>
    <property type="match status" value="1"/>
</dbReference>
<keyword evidence="2" id="KW-0732">Signal</keyword>
<dbReference type="InterPro" id="IPR036514">
    <property type="entry name" value="SGNH_hydro_sf"/>
</dbReference>
<feature type="domain" description="Sialate O-acetylesterase" evidence="3">
    <location>
        <begin position="104"/>
        <end position="207"/>
    </location>
</feature>
<dbReference type="InterPro" id="IPR013783">
    <property type="entry name" value="Ig-like_fold"/>
</dbReference>
<dbReference type="InterPro" id="IPR039329">
    <property type="entry name" value="SIAE"/>
</dbReference>
<evidence type="ECO:0000313" key="4">
    <source>
        <dbReference type="EMBL" id="RST30214.1"/>
    </source>
</evidence>
<proteinExistence type="predicted"/>
<evidence type="ECO:0000256" key="1">
    <source>
        <dbReference type="ARBA" id="ARBA00022801"/>
    </source>
</evidence>
<name>A0A429V8G1_9SPHN</name>
<dbReference type="OrthoDB" id="9795554at2"/>
<dbReference type="SUPFAM" id="SSF49785">
    <property type="entry name" value="Galactose-binding domain-like"/>
    <property type="match status" value="1"/>
</dbReference>
<dbReference type="AlphaFoldDB" id="A0A429V8G1"/>
<dbReference type="Pfam" id="PF03629">
    <property type="entry name" value="SASA"/>
    <property type="match status" value="2"/>
</dbReference>
<dbReference type="SUPFAM" id="SSF52266">
    <property type="entry name" value="SGNH hydrolase"/>
    <property type="match status" value="1"/>
</dbReference>
<keyword evidence="5" id="KW-1185">Reference proteome</keyword>
<dbReference type="Gene3D" id="2.60.120.260">
    <property type="entry name" value="Galactose-binding domain-like"/>
    <property type="match status" value="1"/>
</dbReference>
<dbReference type="EMBL" id="RWJF01000001">
    <property type="protein sequence ID" value="RST30214.1"/>
    <property type="molecule type" value="Genomic_DNA"/>
</dbReference>
<feature type="domain" description="Sialate O-acetylesterase" evidence="3">
    <location>
        <begin position="412"/>
        <end position="529"/>
    </location>
</feature>
<dbReference type="RefSeq" id="WP_126718048.1">
    <property type="nucleotide sequence ID" value="NZ_RWJF01000001.1"/>
</dbReference>
<dbReference type="Gene3D" id="2.60.40.10">
    <property type="entry name" value="Immunoglobulins"/>
    <property type="match status" value="1"/>
</dbReference>
<dbReference type="Proteomes" id="UP000274661">
    <property type="component" value="Unassembled WGS sequence"/>
</dbReference>
<evidence type="ECO:0000256" key="2">
    <source>
        <dbReference type="SAM" id="SignalP"/>
    </source>
</evidence>
<sequence>MLARPALILAALLASTSALAAPAIDPMLGDHAVIQRGKPILLRGTATAGERLQVAFAGVTRSVAAGRDGRWRLALPAMPAGGPYTLTATGRGGASATSSDLLVGDVWLCSGQSNMELPVSRALNLDTELANADDPQLRLLHVAKKTSLDPASAFADVPQWRAANRDSVPSFSAACYFMGRDLRKSEKVPMGLIDATWGGTAIRSWLDPEGARRASREDAQLLDLYRRDPAAANRQFGTTWERWWNARQPSQPWAQPDTLAWKPMKVGYWEKWGDPFFANFDGIVWARSDVEVTAAQASQAATLSLGVIDEIDQSWVNGVPVGNSFGWDYERSYRLPAGTLHAGRNTVVVNLLDSSGYGGFAGPETKLGLHFADGSTVPLAPSLRYSVAPSDVGTPPRPPWDTAAGLSLIYDGMIAPMGAEPLRGIAWYQGETDAGMAEGYGDRLTALASGWRRQFGDPALPFLVVGLPGWGPPPVAPVASGWAMVRDAQRRFGTGDPHAALVPAIDIGDRLELHPPQKQEVGHRLARAARTLAYGATAPASGPQAGAAQRSGNDVVVSFTGVSGALHGWSGPPVGFELCGDSQASCRFAAARVEGATVRVLGDGQPATRVRFAWADAPVVNLHDDSTLPVSSFELPVR</sequence>
<gene>
    <name evidence="4" type="ORF">HMF7854_04750</name>
</gene>